<keyword evidence="3" id="KW-1185">Reference proteome</keyword>
<evidence type="ECO:0000256" key="1">
    <source>
        <dbReference type="SAM" id="SignalP"/>
    </source>
</evidence>
<reference evidence="2" key="1">
    <citation type="journal article" date="2015" name="PeerJ">
        <title>First genomic representation of candidate bacterial phylum KSB3 points to enhanced environmental sensing as a trigger of wastewater bulking.</title>
        <authorList>
            <person name="Sekiguchi Y."/>
            <person name="Ohashi A."/>
            <person name="Parks D.H."/>
            <person name="Yamauchi T."/>
            <person name="Tyson G.W."/>
            <person name="Hugenholtz P."/>
        </authorList>
    </citation>
    <scope>NUCLEOTIDE SEQUENCE [LARGE SCALE GENOMIC DNA]</scope>
</reference>
<dbReference type="SUPFAM" id="SSF56935">
    <property type="entry name" value="Porins"/>
    <property type="match status" value="1"/>
</dbReference>
<proteinExistence type="predicted"/>
<evidence type="ECO:0000313" key="2">
    <source>
        <dbReference type="EMBL" id="GAK51224.1"/>
    </source>
</evidence>
<feature type="chain" id="PRO_5001755254" description="Porin" evidence="1">
    <location>
        <begin position="21"/>
        <end position="399"/>
    </location>
</feature>
<dbReference type="STRING" id="1499966.U14_02467"/>
<accession>A0A081BLF8</accession>
<evidence type="ECO:0000313" key="3">
    <source>
        <dbReference type="Proteomes" id="UP000030700"/>
    </source>
</evidence>
<gene>
    <name evidence="2" type="ORF">U14_02467</name>
</gene>
<sequence length="399" mass="45725">MKRQVICVLLWGFLSVKTGAASEFGANVLNEKLQIHGFASQGYLQSDQNNYYANTKDGSFEFNEFGLNIGVDLTERLRVAMQCLSRDLGEFGNNTVEFDWGYGQYRWRDWLGLQVGMIQISWGLYNETRDLDFLRPWIFLPPGLYDEQHRDVYDAMLGVGIIGNTSSSPFGSLSYTLGYGEKTLDETSSTFSNEDRDLFDDAKLHIDDILGGDITWDTPLENLRFKGTAGTYRATFEGRVANHPYWIEREVPVGLPYSHSEDGKYLIFSVEYANESLALAAEYKQQNQTQDRGEDIEEGYYVSAAYHVTDWLECGVYYSISYPNRDDKSGQQFVKQGRPDYFAWQKELVFTARFDLNEWWLLKFEGHAINGVANLRGDDNPDGYKEDSFLFAVKTTFSF</sequence>
<organism evidence="2">
    <name type="scientific">Candidatus Moduliflexus flocculans</name>
    <dbReference type="NCBI Taxonomy" id="1499966"/>
    <lineage>
        <taxon>Bacteria</taxon>
        <taxon>Candidatus Moduliflexota</taxon>
        <taxon>Candidatus Moduliflexia</taxon>
        <taxon>Candidatus Moduliflexales</taxon>
        <taxon>Candidatus Moduliflexaceae</taxon>
    </lineage>
</organism>
<keyword evidence="1" id="KW-0732">Signal</keyword>
<feature type="signal peptide" evidence="1">
    <location>
        <begin position="1"/>
        <end position="20"/>
    </location>
</feature>
<dbReference type="Proteomes" id="UP000030700">
    <property type="component" value="Unassembled WGS sequence"/>
</dbReference>
<dbReference type="HOGENOM" id="CLU_049016_0_0_0"/>
<name>A0A081BLF8_9BACT</name>
<dbReference type="AlphaFoldDB" id="A0A081BLF8"/>
<protein>
    <recommendedName>
        <fullName evidence="4">Porin</fullName>
    </recommendedName>
</protein>
<dbReference type="EMBL" id="DF820457">
    <property type="protein sequence ID" value="GAK51224.1"/>
    <property type="molecule type" value="Genomic_DNA"/>
</dbReference>
<evidence type="ECO:0008006" key="4">
    <source>
        <dbReference type="Google" id="ProtNLM"/>
    </source>
</evidence>